<feature type="transmembrane region" description="Helical" evidence="6">
    <location>
        <begin position="388"/>
        <end position="410"/>
    </location>
</feature>
<dbReference type="EMBL" id="CP012850">
    <property type="protein sequence ID" value="ALI37558.1"/>
    <property type="molecule type" value="Genomic_DNA"/>
</dbReference>
<dbReference type="OrthoDB" id="14323at651137"/>
<evidence type="ECO:0000256" key="5">
    <source>
        <dbReference type="ARBA" id="ARBA00023136"/>
    </source>
</evidence>
<feature type="transmembrane region" description="Helical" evidence="6">
    <location>
        <begin position="133"/>
        <end position="153"/>
    </location>
</feature>
<feature type="transmembrane region" description="Helical" evidence="6">
    <location>
        <begin position="160"/>
        <end position="182"/>
    </location>
</feature>
<organism evidence="7 8">
    <name type="scientific">Candidatus Nitrosocosmicus oleophilus</name>
    <dbReference type="NCBI Taxonomy" id="1353260"/>
    <lineage>
        <taxon>Archaea</taxon>
        <taxon>Nitrososphaerota</taxon>
        <taxon>Nitrososphaeria</taxon>
        <taxon>Nitrososphaerales</taxon>
        <taxon>Nitrososphaeraceae</taxon>
        <taxon>Candidatus Nitrosocosmicus</taxon>
    </lineage>
</organism>
<dbReference type="PANTHER" id="PTHR30250">
    <property type="entry name" value="PST FAMILY PREDICTED COLANIC ACID TRANSPORTER"/>
    <property type="match status" value="1"/>
</dbReference>
<name>A0A654M1D8_9ARCH</name>
<feature type="transmembrane region" description="Helical" evidence="6">
    <location>
        <begin position="305"/>
        <end position="324"/>
    </location>
</feature>
<feature type="transmembrane region" description="Helical" evidence="6">
    <location>
        <begin position="260"/>
        <end position="284"/>
    </location>
</feature>
<feature type="transmembrane region" description="Helical" evidence="6">
    <location>
        <begin position="188"/>
        <end position="209"/>
    </location>
</feature>
<evidence type="ECO:0000256" key="2">
    <source>
        <dbReference type="ARBA" id="ARBA00022475"/>
    </source>
</evidence>
<keyword evidence="8" id="KW-1185">Reference proteome</keyword>
<sequence>MNEFFDKDSEKRDENQDKNIDGISSHFTSSGILLFLNQLVLAFGNWIFWMLISRFASTVEIGQATTIYSLVVFVTTIIQFGIEYPILKYSLKYRESILFTTFIIEMGLSLLAIPFMVYFFANFEDNNLGQFEWLAILMVIMTAPGIIAHYLLLSLFKIRTVLIIDIIATVIKFLVGFILVIYGFGASGILFAFLINVSIVSLFTFAIVLKEMPFRLNFKVFKVVIKDGLINTPSKISRVFVFSLSVILLAVFGVDVSQIGIFYMALTISLIAGGFATNIGLMVIPASIRTERDYASSALRIGLSFTIPLIMILITQSYAILGFIGNSYTVASVDLIILGLSILPSSITIIAISEFNLTNQYKKILFIGIVEIIIFIVTFSILVPNLNILGASLATLVAFIASAIISIIWIKKTSLRYILTSLVSLASGIIIWQTISFIAGNGLIATIINLIVVVLASSAIVFYLNKITIRELISMIRSVAKMNNE</sequence>
<evidence type="ECO:0000256" key="6">
    <source>
        <dbReference type="SAM" id="Phobius"/>
    </source>
</evidence>
<feature type="transmembrane region" description="Helical" evidence="6">
    <location>
        <begin position="98"/>
        <end position="121"/>
    </location>
</feature>
<dbReference type="KEGG" id="taa:NMY3_03375"/>
<feature type="transmembrane region" description="Helical" evidence="6">
    <location>
        <begin position="236"/>
        <end position="254"/>
    </location>
</feature>
<keyword evidence="2" id="KW-1003">Cell membrane</keyword>
<reference evidence="8" key="1">
    <citation type="submission" date="2015-10" db="EMBL/GenBank/DDBJ databases">
        <title>Niche specialization of a soil ammonia-oxidizing archaeon, Candidatus Nitrosocosmicus oleophilus.</title>
        <authorList>
            <person name="Jung M.-Y."/>
            <person name="Rhee S.-K."/>
        </authorList>
    </citation>
    <scope>NUCLEOTIDE SEQUENCE [LARGE SCALE GENOMIC DNA]</scope>
    <source>
        <strain evidence="8">MY3</strain>
    </source>
</reference>
<feature type="transmembrane region" description="Helical" evidence="6">
    <location>
        <begin position="364"/>
        <end position="382"/>
    </location>
</feature>
<dbReference type="RefSeq" id="WP_196816613.1">
    <property type="nucleotide sequence ID" value="NZ_CP012850.1"/>
</dbReference>
<evidence type="ECO:0000256" key="1">
    <source>
        <dbReference type="ARBA" id="ARBA00004651"/>
    </source>
</evidence>
<dbReference type="GeneID" id="60423226"/>
<keyword evidence="3 6" id="KW-0812">Transmembrane</keyword>
<evidence type="ECO:0000256" key="3">
    <source>
        <dbReference type="ARBA" id="ARBA00022692"/>
    </source>
</evidence>
<accession>A0A654M1D8</accession>
<dbReference type="GO" id="GO:0005886">
    <property type="term" value="C:plasma membrane"/>
    <property type="evidence" value="ECO:0007669"/>
    <property type="project" value="UniProtKB-SubCell"/>
</dbReference>
<dbReference type="InterPro" id="IPR050833">
    <property type="entry name" value="Poly_Biosynth_Transport"/>
</dbReference>
<evidence type="ECO:0000256" key="4">
    <source>
        <dbReference type="ARBA" id="ARBA00022989"/>
    </source>
</evidence>
<evidence type="ECO:0000313" key="8">
    <source>
        <dbReference type="Proteomes" id="UP000058925"/>
    </source>
</evidence>
<comment type="subcellular location">
    <subcellularLocation>
        <location evidence="1">Cell membrane</location>
        <topology evidence="1">Multi-pass membrane protein</topology>
    </subcellularLocation>
</comment>
<feature type="transmembrane region" description="Helical" evidence="6">
    <location>
        <begin position="444"/>
        <end position="465"/>
    </location>
</feature>
<proteinExistence type="predicted"/>
<feature type="transmembrane region" description="Helical" evidence="6">
    <location>
        <begin position="67"/>
        <end position="86"/>
    </location>
</feature>
<evidence type="ECO:0000313" key="7">
    <source>
        <dbReference type="EMBL" id="ALI37558.1"/>
    </source>
</evidence>
<gene>
    <name evidence="7" type="ORF">NMY3_03375</name>
</gene>
<dbReference type="PANTHER" id="PTHR30250:SF11">
    <property type="entry name" value="O-ANTIGEN TRANSPORTER-RELATED"/>
    <property type="match status" value="1"/>
</dbReference>
<dbReference type="AlphaFoldDB" id="A0A654M1D8"/>
<keyword evidence="5 6" id="KW-0472">Membrane</keyword>
<feature type="transmembrane region" description="Helical" evidence="6">
    <location>
        <begin position="330"/>
        <end position="352"/>
    </location>
</feature>
<keyword evidence="4 6" id="KW-1133">Transmembrane helix</keyword>
<protein>
    <submittedName>
        <fullName evidence="7">Uncharacterized protein</fullName>
    </submittedName>
</protein>
<dbReference type="Proteomes" id="UP000058925">
    <property type="component" value="Chromosome"/>
</dbReference>
<feature type="transmembrane region" description="Helical" evidence="6">
    <location>
        <begin position="32"/>
        <end position="52"/>
    </location>
</feature>
<feature type="transmembrane region" description="Helical" evidence="6">
    <location>
        <begin position="417"/>
        <end position="438"/>
    </location>
</feature>